<keyword evidence="3" id="KW-0235">DNA replication</keyword>
<dbReference type="InterPro" id="IPR003959">
    <property type="entry name" value="ATPase_AAA_core"/>
</dbReference>
<dbReference type="Pfam" id="PF00004">
    <property type="entry name" value="AAA"/>
    <property type="match status" value="1"/>
</dbReference>
<reference evidence="8 9" key="1">
    <citation type="submission" date="2024-04" db="EMBL/GenBank/DDBJ databases">
        <title>Tritrichomonas musculus Genome.</title>
        <authorList>
            <person name="Alves-Ferreira E."/>
            <person name="Grigg M."/>
            <person name="Lorenzi H."/>
            <person name="Galac M."/>
        </authorList>
    </citation>
    <scope>NUCLEOTIDE SEQUENCE [LARGE SCALE GENOMIC DNA]</scope>
    <source>
        <strain evidence="8 9">EAF2021</strain>
    </source>
</reference>
<dbReference type="Proteomes" id="UP001470230">
    <property type="component" value="Unassembled WGS sequence"/>
</dbReference>
<dbReference type="SMART" id="SM00382">
    <property type="entry name" value="AAA"/>
    <property type="match status" value="1"/>
</dbReference>
<evidence type="ECO:0000256" key="6">
    <source>
        <dbReference type="ARBA" id="ARBA00023242"/>
    </source>
</evidence>
<dbReference type="NCBIfam" id="NF001679">
    <property type="entry name" value="PRK00440.1"/>
    <property type="match status" value="1"/>
</dbReference>
<dbReference type="Gene3D" id="3.40.50.300">
    <property type="entry name" value="P-loop containing nucleotide triphosphate hydrolases"/>
    <property type="match status" value="1"/>
</dbReference>
<protein>
    <recommendedName>
        <fullName evidence="7">AAA+ ATPase domain-containing protein</fullName>
    </recommendedName>
</protein>
<evidence type="ECO:0000259" key="7">
    <source>
        <dbReference type="SMART" id="SM00382"/>
    </source>
</evidence>
<evidence type="ECO:0000313" key="8">
    <source>
        <dbReference type="EMBL" id="KAK8858000.1"/>
    </source>
</evidence>
<feature type="domain" description="AAA+ ATPase" evidence="7">
    <location>
        <begin position="41"/>
        <end position="167"/>
    </location>
</feature>
<evidence type="ECO:0000256" key="2">
    <source>
        <dbReference type="ARBA" id="ARBA00005378"/>
    </source>
</evidence>
<evidence type="ECO:0000313" key="9">
    <source>
        <dbReference type="Proteomes" id="UP001470230"/>
    </source>
</evidence>
<dbReference type="CDD" id="cd00009">
    <property type="entry name" value="AAA"/>
    <property type="match status" value="1"/>
</dbReference>
<accession>A0ABR2I6H1</accession>
<dbReference type="InterPro" id="IPR050238">
    <property type="entry name" value="DNA_Rep/Repair_Clamp_Loader"/>
</dbReference>
<evidence type="ECO:0000256" key="5">
    <source>
        <dbReference type="ARBA" id="ARBA00022840"/>
    </source>
</evidence>
<proteinExistence type="inferred from homology"/>
<dbReference type="EMBL" id="JAPFFF010000019">
    <property type="protein sequence ID" value="KAK8858000.1"/>
    <property type="molecule type" value="Genomic_DNA"/>
</dbReference>
<evidence type="ECO:0000256" key="3">
    <source>
        <dbReference type="ARBA" id="ARBA00022705"/>
    </source>
</evidence>
<evidence type="ECO:0000256" key="4">
    <source>
        <dbReference type="ARBA" id="ARBA00022741"/>
    </source>
</evidence>
<comment type="caution">
    <text evidence="8">The sequence shown here is derived from an EMBL/GenBank/DDBJ whole genome shotgun (WGS) entry which is preliminary data.</text>
</comment>
<dbReference type="InterPro" id="IPR047854">
    <property type="entry name" value="RFC_lid"/>
</dbReference>
<keyword evidence="4" id="KW-0547">Nucleotide-binding</keyword>
<dbReference type="PANTHER" id="PTHR11669:SF9">
    <property type="entry name" value="REPLICATION FACTOR C SUBUNIT 5"/>
    <property type="match status" value="1"/>
</dbReference>
<dbReference type="SUPFAM" id="SSF48019">
    <property type="entry name" value="post-AAA+ oligomerization domain-like"/>
    <property type="match status" value="1"/>
</dbReference>
<dbReference type="InterPro" id="IPR008921">
    <property type="entry name" value="DNA_pol3_clamp-load_cplx_C"/>
</dbReference>
<keyword evidence="6" id="KW-0539">Nucleus</keyword>
<dbReference type="InterPro" id="IPR027417">
    <property type="entry name" value="P-loop_NTPase"/>
</dbReference>
<comment type="subcellular location">
    <subcellularLocation>
        <location evidence="1">Nucleus</location>
    </subcellularLocation>
</comment>
<evidence type="ECO:0000256" key="1">
    <source>
        <dbReference type="ARBA" id="ARBA00004123"/>
    </source>
</evidence>
<dbReference type="Gene3D" id="1.10.8.60">
    <property type="match status" value="1"/>
</dbReference>
<gene>
    <name evidence="8" type="ORF">M9Y10_013100</name>
</gene>
<dbReference type="InterPro" id="IPR013748">
    <property type="entry name" value="Rep_factorC_C"/>
</dbReference>
<dbReference type="CDD" id="cd18140">
    <property type="entry name" value="HLD_clamp_RFC"/>
    <property type="match status" value="1"/>
</dbReference>
<dbReference type="PANTHER" id="PTHR11669">
    <property type="entry name" value="REPLICATION FACTOR C / DNA POLYMERASE III GAMMA-TAU SUBUNIT"/>
    <property type="match status" value="1"/>
</dbReference>
<name>A0ABR2I6H1_9EUKA</name>
<keyword evidence="9" id="KW-1185">Reference proteome</keyword>
<comment type="similarity">
    <text evidence="2">Belongs to the activator 1 small subunits family.</text>
</comment>
<dbReference type="Gene3D" id="1.20.272.10">
    <property type="match status" value="1"/>
</dbReference>
<dbReference type="SUPFAM" id="SSF52540">
    <property type="entry name" value="P-loop containing nucleoside triphosphate hydrolases"/>
    <property type="match status" value="1"/>
</dbReference>
<sequence>MEKDKANNLPWVERFRPQDVDDMISHDSARSTIKKLIEKNCLPHLLFYGPPGTGKTTMAHAIANKLYGKQKQQMVLELNASDDRGINIIREQVKRFASTRMIFGNGHKLIILDESDAMTNPAQAALRRVMEKYSSNVRFILICNYPEKLIPALRSRCTEFRFPPLPHNDAKIYLENVSKQEGLEYVDSGINALLDLGNGDLRRSLNLLQTTSMATNIINESNVYKCAGYPEPEQIKIQLNALLNQPLESCVDSLNQLRIEKGYSLLDILRELHKQTMLVEFKPMILANLIDGLSQIEKRIAEGASEAIETAALAAVYQTARIELDNAK</sequence>
<organism evidence="8 9">
    <name type="scientific">Tritrichomonas musculus</name>
    <dbReference type="NCBI Taxonomy" id="1915356"/>
    <lineage>
        <taxon>Eukaryota</taxon>
        <taxon>Metamonada</taxon>
        <taxon>Parabasalia</taxon>
        <taxon>Tritrichomonadida</taxon>
        <taxon>Tritrichomonadidae</taxon>
        <taxon>Tritrichomonas</taxon>
    </lineage>
</organism>
<dbReference type="InterPro" id="IPR003593">
    <property type="entry name" value="AAA+_ATPase"/>
</dbReference>
<dbReference type="Pfam" id="PF08542">
    <property type="entry name" value="Rep_fac_C"/>
    <property type="match status" value="1"/>
</dbReference>
<keyword evidence="5" id="KW-0067">ATP-binding</keyword>